<evidence type="ECO:0000256" key="1">
    <source>
        <dbReference type="ARBA" id="ARBA00010928"/>
    </source>
</evidence>
<dbReference type="AlphaFoldDB" id="A0A561SDW9"/>
<dbReference type="SUPFAM" id="SSF55347">
    <property type="entry name" value="Glyceraldehyde-3-phosphate dehydrogenase-like, C-terminal domain"/>
    <property type="match status" value="1"/>
</dbReference>
<accession>A0A561SDW9</accession>
<dbReference type="EMBL" id="VIWT01000006">
    <property type="protein sequence ID" value="TWF73038.1"/>
    <property type="molecule type" value="Genomic_DNA"/>
</dbReference>
<dbReference type="Pfam" id="PF02894">
    <property type="entry name" value="GFO_IDH_MocA_C"/>
    <property type="match status" value="1"/>
</dbReference>
<dbReference type="SUPFAM" id="SSF51735">
    <property type="entry name" value="NAD(P)-binding Rossmann-fold domains"/>
    <property type="match status" value="1"/>
</dbReference>
<dbReference type="InterPro" id="IPR004104">
    <property type="entry name" value="Gfo/Idh/MocA-like_OxRdtase_C"/>
</dbReference>
<dbReference type="InterPro" id="IPR051450">
    <property type="entry name" value="Gfo/Idh/MocA_Oxidoreductases"/>
</dbReference>
<protein>
    <submittedName>
        <fullName evidence="4">Putative dehydrogenase</fullName>
    </submittedName>
</protein>
<proteinExistence type="inferred from homology"/>
<evidence type="ECO:0000259" key="3">
    <source>
        <dbReference type="Pfam" id="PF02894"/>
    </source>
</evidence>
<dbReference type="Gene3D" id="3.40.50.720">
    <property type="entry name" value="NAD(P)-binding Rossmann-like Domain"/>
    <property type="match status" value="1"/>
</dbReference>
<reference evidence="4 5" key="1">
    <citation type="submission" date="2019-06" db="EMBL/GenBank/DDBJ databases">
        <title>Sequencing the genomes of 1000 actinobacteria strains.</title>
        <authorList>
            <person name="Klenk H.-P."/>
        </authorList>
    </citation>
    <scope>NUCLEOTIDE SEQUENCE [LARGE SCALE GENOMIC DNA]</scope>
    <source>
        <strain evidence="4 5">DSM 44826</strain>
    </source>
</reference>
<organism evidence="4 5">
    <name type="scientific">Kitasatospora viridis</name>
    <dbReference type="NCBI Taxonomy" id="281105"/>
    <lineage>
        <taxon>Bacteria</taxon>
        <taxon>Bacillati</taxon>
        <taxon>Actinomycetota</taxon>
        <taxon>Actinomycetes</taxon>
        <taxon>Kitasatosporales</taxon>
        <taxon>Streptomycetaceae</taxon>
        <taxon>Kitasatospora</taxon>
    </lineage>
</organism>
<dbReference type="InterPro" id="IPR000683">
    <property type="entry name" value="Gfo/Idh/MocA-like_OxRdtase_N"/>
</dbReference>
<name>A0A561SDW9_9ACTN</name>
<evidence type="ECO:0000313" key="4">
    <source>
        <dbReference type="EMBL" id="TWF73038.1"/>
    </source>
</evidence>
<dbReference type="Gene3D" id="3.30.360.10">
    <property type="entry name" value="Dihydrodipicolinate Reductase, domain 2"/>
    <property type="match status" value="1"/>
</dbReference>
<comment type="caution">
    <text evidence="4">The sequence shown here is derived from an EMBL/GenBank/DDBJ whole genome shotgun (WGS) entry which is preliminary data.</text>
</comment>
<dbReference type="InterPro" id="IPR036291">
    <property type="entry name" value="NAD(P)-bd_dom_sf"/>
</dbReference>
<sequence>MNVRGPEGRSYVLSGLGRRAETTYLPMFATRDGLPAGDGLVAVVDADPERLKAVGDGWSTPLDLYAAQDFDRMLTEARPDEVIIAGPDHTHVDQILAALGRDVSVFVEKPMVVSAADALRVLRGEQRSSGSVRVGHNLRYLNLARQIKECLARGDIGTVRAARFDYHLKEGHGASYFRRWHRLRRLSGGLEVTKACHHLDLLNWWLDEPALRVQAQSSRGFYTSAEPYSVPLDADIDDTVHALIQYAGGALVSYTLTGCAPWEGFELAVHGDGGALRVSYCVAAPGTRTPPSFHRLTITSLHGAVRHVDVPRESGRHGGADARMTAAAFGASGAPGTHRCATGRDGAAAVLLGEAITRSARTGRSADVTLLPVLDGDARGKERSDDDIPV</sequence>
<dbReference type="GO" id="GO:0000166">
    <property type="term" value="F:nucleotide binding"/>
    <property type="evidence" value="ECO:0007669"/>
    <property type="project" value="InterPro"/>
</dbReference>
<evidence type="ECO:0000313" key="5">
    <source>
        <dbReference type="Proteomes" id="UP000317940"/>
    </source>
</evidence>
<dbReference type="PANTHER" id="PTHR43377">
    <property type="entry name" value="BILIVERDIN REDUCTASE A"/>
    <property type="match status" value="1"/>
</dbReference>
<gene>
    <name evidence="4" type="ORF">FHX73_16189</name>
</gene>
<dbReference type="OrthoDB" id="103047at2"/>
<feature type="domain" description="Gfo/Idh/MocA-like oxidoreductase N-terminal" evidence="2">
    <location>
        <begin position="11"/>
        <end position="136"/>
    </location>
</feature>
<comment type="similarity">
    <text evidence="1">Belongs to the Gfo/Idh/MocA family.</text>
</comment>
<dbReference type="PANTHER" id="PTHR43377:SF2">
    <property type="entry name" value="BINDING ROSSMANN FOLD OXIDOREDUCTASE, PUTATIVE (AFU_ORTHOLOGUE AFUA_4G00560)-RELATED"/>
    <property type="match status" value="1"/>
</dbReference>
<dbReference type="RefSeq" id="WP_145911017.1">
    <property type="nucleotide sequence ID" value="NZ_BAAAMZ010000005.1"/>
</dbReference>
<keyword evidence="5" id="KW-1185">Reference proteome</keyword>
<dbReference type="Pfam" id="PF01408">
    <property type="entry name" value="GFO_IDH_MocA"/>
    <property type="match status" value="1"/>
</dbReference>
<dbReference type="Proteomes" id="UP000317940">
    <property type="component" value="Unassembled WGS sequence"/>
</dbReference>
<feature type="domain" description="Gfo/Idh/MocA-like oxidoreductase C-terminal" evidence="3">
    <location>
        <begin position="148"/>
        <end position="366"/>
    </location>
</feature>
<evidence type="ECO:0000259" key="2">
    <source>
        <dbReference type="Pfam" id="PF01408"/>
    </source>
</evidence>